<sequence length="99" mass="10847">MEKGRDSTPKRARSLVREPRVSRNNHAETLVYLSIEDSVKSPMDGRRGHIGARAGRGRERHGGSARRLRTGDARTRGAARCPGLQAGPAGAIRRRARPL</sequence>
<protein>
    <submittedName>
        <fullName evidence="2">Uncharacterized protein</fullName>
    </submittedName>
</protein>
<gene>
    <name evidence="2" type="ORF">Tchl_0111</name>
</gene>
<feature type="compositionally biased region" description="Low complexity" evidence="1">
    <location>
        <begin position="76"/>
        <end position="91"/>
    </location>
</feature>
<accession>A0A1L6F7V2</accession>
<feature type="region of interest" description="Disordered" evidence="1">
    <location>
        <begin position="40"/>
        <end position="99"/>
    </location>
</feature>
<evidence type="ECO:0000313" key="2">
    <source>
        <dbReference type="EMBL" id="APR02987.1"/>
    </source>
</evidence>
<organism evidence="2 3">
    <name type="scientific">Thauera chlorobenzoica</name>
    <dbReference type="NCBI Taxonomy" id="96773"/>
    <lineage>
        <taxon>Bacteria</taxon>
        <taxon>Pseudomonadati</taxon>
        <taxon>Pseudomonadota</taxon>
        <taxon>Betaproteobacteria</taxon>
        <taxon>Rhodocyclales</taxon>
        <taxon>Zoogloeaceae</taxon>
        <taxon>Thauera</taxon>
    </lineage>
</organism>
<dbReference type="KEGG" id="tcl:Tchl_0111"/>
<evidence type="ECO:0000256" key="1">
    <source>
        <dbReference type="SAM" id="MobiDB-lite"/>
    </source>
</evidence>
<feature type="region of interest" description="Disordered" evidence="1">
    <location>
        <begin position="1"/>
        <end position="24"/>
    </location>
</feature>
<name>A0A1L6F7V2_9RHOO</name>
<dbReference type="STRING" id="96773.Tchl_0111"/>
<keyword evidence="3" id="KW-1185">Reference proteome</keyword>
<dbReference type="Proteomes" id="UP000185739">
    <property type="component" value="Chromosome"/>
</dbReference>
<proteinExistence type="predicted"/>
<dbReference type="AlphaFoldDB" id="A0A1L6F7V2"/>
<reference evidence="2 3" key="1">
    <citation type="submission" date="2016-12" db="EMBL/GenBank/DDBJ databases">
        <title>Complete genome sequence of Thauera chlorobenzoica, a Betaproteobacterium degrading haloaromatics anaerobically to CO2 and halides.</title>
        <authorList>
            <person name="Goris T."/>
            <person name="Mergelsberg M."/>
            <person name="Boll M."/>
        </authorList>
    </citation>
    <scope>NUCLEOTIDE SEQUENCE [LARGE SCALE GENOMIC DNA]</scope>
    <source>
        <strain evidence="2 3">3CB1</strain>
    </source>
</reference>
<dbReference type="EMBL" id="CP018839">
    <property type="protein sequence ID" value="APR02987.1"/>
    <property type="molecule type" value="Genomic_DNA"/>
</dbReference>
<feature type="compositionally biased region" description="Basic and acidic residues" evidence="1">
    <location>
        <begin position="1"/>
        <end position="21"/>
    </location>
</feature>
<evidence type="ECO:0000313" key="3">
    <source>
        <dbReference type="Proteomes" id="UP000185739"/>
    </source>
</evidence>